<evidence type="ECO:0000313" key="2">
    <source>
        <dbReference type="EMBL" id="CAF3912151.1"/>
    </source>
</evidence>
<evidence type="ECO:0000313" key="3">
    <source>
        <dbReference type="Proteomes" id="UP000663829"/>
    </source>
</evidence>
<dbReference type="Proteomes" id="UP000681722">
    <property type="component" value="Unassembled WGS sequence"/>
</dbReference>
<accession>A0A814SKH8</accession>
<reference evidence="1" key="1">
    <citation type="submission" date="2021-02" db="EMBL/GenBank/DDBJ databases">
        <authorList>
            <person name="Nowell W R."/>
        </authorList>
    </citation>
    <scope>NUCLEOTIDE SEQUENCE</scope>
</reference>
<name>A0A814SKH8_9BILA</name>
<organism evidence="1 3">
    <name type="scientific">Didymodactylos carnosus</name>
    <dbReference type="NCBI Taxonomy" id="1234261"/>
    <lineage>
        <taxon>Eukaryota</taxon>
        <taxon>Metazoa</taxon>
        <taxon>Spiralia</taxon>
        <taxon>Gnathifera</taxon>
        <taxon>Rotifera</taxon>
        <taxon>Eurotatoria</taxon>
        <taxon>Bdelloidea</taxon>
        <taxon>Philodinida</taxon>
        <taxon>Philodinidae</taxon>
        <taxon>Didymodactylos</taxon>
    </lineage>
</organism>
<sequence length="333" mass="38952">MMLTCNCLLMLHDKISTVLRKQKEQQIMSDSNTDSDLPIIHEYEQTSNQSQSNINNNYQIPCSVRDFSSQYGSDRSYSYVVQNICSGVDIYPQYGDSQRALVFRTYGPWWLNTSSHQYSIKYFTRFEPSFTSRDYIDIEYERAVHIQCLHLYETYNPGTLEVVYAGLEETAPDQNIYVKWFRIWRFPEPFTIELSDIQNNCRDFLITDGFQSIEDIFHDRKDILLSSKKNDSLWNRCKLSQISKLHTYHQCPPASRLPRIVKIELADKIKFPCKLIRLEFDHSTVSYYTEIDTVILISKPLLPLNGTIESNNNSSLVSKSLHHIDLAVFFLKV</sequence>
<keyword evidence="3" id="KW-1185">Reference proteome</keyword>
<protein>
    <submittedName>
        <fullName evidence="1">Uncharacterized protein</fullName>
    </submittedName>
</protein>
<dbReference type="AlphaFoldDB" id="A0A814SKH8"/>
<dbReference type="Proteomes" id="UP000663829">
    <property type="component" value="Unassembled WGS sequence"/>
</dbReference>
<dbReference type="OrthoDB" id="2153609at2759"/>
<gene>
    <name evidence="1" type="ORF">GPM918_LOCUS21061</name>
    <name evidence="2" type="ORF">SRO942_LOCUS21058</name>
</gene>
<dbReference type="EMBL" id="CAJOBC010006825">
    <property type="protein sequence ID" value="CAF3912151.1"/>
    <property type="molecule type" value="Genomic_DNA"/>
</dbReference>
<dbReference type="EMBL" id="CAJNOQ010006825">
    <property type="protein sequence ID" value="CAF1148610.1"/>
    <property type="molecule type" value="Genomic_DNA"/>
</dbReference>
<evidence type="ECO:0000313" key="1">
    <source>
        <dbReference type="EMBL" id="CAF1148610.1"/>
    </source>
</evidence>
<comment type="caution">
    <text evidence="1">The sequence shown here is derived from an EMBL/GenBank/DDBJ whole genome shotgun (WGS) entry which is preliminary data.</text>
</comment>
<proteinExistence type="predicted"/>